<dbReference type="RefSeq" id="WP_320551122.1">
    <property type="nucleotide sequence ID" value="NZ_JAQLOK010000002.1"/>
</dbReference>
<name>A0ABT6B5M0_9GAMM</name>
<comment type="caution">
    <text evidence="1">The sequence shown here is derived from an EMBL/GenBank/DDBJ whole genome shotgun (WGS) entry which is preliminary data.</text>
</comment>
<sequence>MAACGLDVLLFALGHAVEAANESLRARREAIRAGDLAQGRGLRVDVPRDPSPDAPLESVVIPLAMFRDRGQPHVSMMSLEFDCRLRLRRMRHGETRQLVVELGGRRRRWFARDRPHRLRITYRAVDAWRPRVELDGRLVAFPSLAGDRSWNA</sequence>
<dbReference type="Proteomes" id="UP001528850">
    <property type="component" value="Unassembled WGS sequence"/>
</dbReference>
<keyword evidence="2" id="KW-1185">Reference proteome</keyword>
<proteinExistence type="predicted"/>
<evidence type="ECO:0000313" key="1">
    <source>
        <dbReference type="EMBL" id="MDF4023430.1"/>
    </source>
</evidence>
<reference evidence="1 2" key="1">
    <citation type="journal article" date="2024" name="Curr. Microbiol.">
        <title>Luteibacter sahnii sp. nov., A Novel Yellow-Colored Xanthomonadin Pigment Producing Probiotic Bacterium from Healthy Rice Seed Microbiome.</title>
        <authorList>
            <person name="Jaiswal G."/>
            <person name="Rana R."/>
            <person name="Nayak P.K."/>
            <person name="Chouhan R."/>
            <person name="Gandhi S.G."/>
            <person name="Patel H.K."/>
            <person name="Patil P.B."/>
        </authorList>
    </citation>
    <scope>NUCLEOTIDE SEQUENCE [LARGE SCALE GENOMIC DNA]</scope>
    <source>
        <strain evidence="1 2">PPL201</strain>
    </source>
</reference>
<gene>
    <name evidence="1" type="ORF">P3W24_00380</name>
</gene>
<organism evidence="1 2">
    <name type="scientific">Luteibacter sahnii</name>
    <dbReference type="NCBI Taxonomy" id="3021977"/>
    <lineage>
        <taxon>Bacteria</taxon>
        <taxon>Pseudomonadati</taxon>
        <taxon>Pseudomonadota</taxon>
        <taxon>Gammaproteobacteria</taxon>
        <taxon>Lysobacterales</taxon>
        <taxon>Rhodanobacteraceae</taxon>
        <taxon>Luteibacter</taxon>
    </lineage>
</organism>
<evidence type="ECO:0008006" key="3">
    <source>
        <dbReference type="Google" id="ProtNLM"/>
    </source>
</evidence>
<protein>
    <recommendedName>
        <fullName evidence="3">Pilus assembly protein</fullName>
    </recommendedName>
</protein>
<dbReference type="EMBL" id="JARJJS010000001">
    <property type="protein sequence ID" value="MDF4023430.1"/>
    <property type="molecule type" value="Genomic_DNA"/>
</dbReference>
<accession>A0ABT6B5M0</accession>
<evidence type="ECO:0000313" key="2">
    <source>
        <dbReference type="Proteomes" id="UP001528850"/>
    </source>
</evidence>